<evidence type="ECO:0000313" key="1">
    <source>
        <dbReference type="EMBL" id="QFS51500.1"/>
    </source>
</evidence>
<sequence length="167" mass="18033">MKLIANCELRIANCELRIANCFSGELFLLHRWGLSTSEKEFGSLLPTPKAQDGEHPGISTHRPGQTLHLSAAVMMATPRNTDLPTQFTLSAVEGLNTQRSPLGVPQVSLNPHLVEAMIGVPQGWTDVSLPTSDLIIGSPLPQSPASIGSVVMKYSTLHKTKSLELEI</sequence>
<gene>
    <name evidence="1" type="ORF">GXM_08994</name>
</gene>
<protein>
    <submittedName>
        <fullName evidence="1">Uncharacterized protein</fullName>
    </submittedName>
</protein>
<evidence type="ECO:0000313" key="2">
    <source>
        <dbReference type="Proteomes" id="UP000326678"/>
    </source>
</evidence>
<dbReference type="RefSeq" id="WP_225892905.1">
    <property type="nucleotide sequence ID" value="NZ_CP045227.1"/>
</dbReference>
<organism evidence="1 2">
    <name type="scientific">Nostoc sphaeroides CCNUC1</name>
    <dbReference type="NCBI Taxonomy" id="2653204"/>
    <lineage>
        <taxon>Bacteria</taxon>
        <taxon>Bacillati</taxon>
        <taxon>Cyanobacteriota</taxon>
        <taxon>Cyanophyceae</taxon>
        <taxon>Nostocales</taxon>
        <taxon>Nostocaceae</taxon>
        <taxon>Nostoc</taxon>
    </lineage>
</organism>
<name>A0A5P8WFX0_9NOSO</name>
<reference evidence="1 2" key="1">
    <citation type="submission" date="2019-10" db="EMBL/GenBank/DDBJ databases">
        <title>Genomic and transcriptomic insights into the perfect genentic adaptation of a filamentous nitrogen-fixing cyanobacterium to rice fields.</title>
        <authorList>
            <person name="Chen Z."/>
        </authorList>
    </citation>
    <scope>NUCLEOTIDE SEQUENCE [LARGE SCALE GENOMIC DNA]</scope>
    <source>
        <strain evidence="1">CCNUC1</strain>
    </source>
</reference>
<keyword evidence="2" id="KW-1185">Reference proteome</keyword>
<proteinExistence type="predicted"/>
<dbReference type="EMBL" id="CP045227">
    <property type="protein sequence ID" value="QFS51500.1"/>
    <property type="molecule type" value="Genomic_DNA"/>
</dbReference>
<dbReference type="AlphaFoldDB" id="A0A5P8WFX0"/>
<accession>A0A5P8WFX0</accession>
<dbReference type="KEGG" id="nsh:GXM_08994"/>
<dbReference type="Proteomes" id="UP000326678">
    <property type="component" value="Chromosome Gxm2"/>
</dbReference>